<feature type="region of interest" description="Disordered" evidence="1">
    <location>
        <begin position="1"/>
        <end position="61"/>
    </location>
</feature>
<evidence type="ECO:0000313" key="2">
    <source>
        <dbReference type="EMBL" id="KAA6370207.1"/>
    </source>
</evidence>
<organism evidence="2 3">
    <name type="scientific">Streblomastix strix</name>
    <dbReference type="NCBI Taxonomy" id="222440"/>
    <lineage>
        <taxon>Eukaryota</taxon>
        <taxon>Metamonada</taxon>
        <taxon>Preaxostyla</taxon>
        <taxon>Oxymonadida</taxon>
        <taxon>Streblomastigidae</taxon>
        <taxon>Streblomastix</taxon>
    </lineage>
</organism>
<accession>A0A5J4UIC1</accession>
<name>A0A5J4UIC1_9EUKA</name>
<protein>
    <submittedName>
        <fullName evidence="2">Uncharacterized protein</fullName>
    </submittedName>
</protein>
<reference evidence="2 3" key="1">
    <citation type="submission" date="2019-03" db="EMBL/GenBank/DDBJ databases">
        <title>Single cell metagenomics reveals metabolic interactions within the superorganism composed of flagellate Streblomastix strix and complex community of Bacteroidetes bacteria on its surface.</title>
        <authorList>
            <person name="Treitli S.C."/>
            <person name="Kolisko M."/>
            <person name="Husnik F."/>
            <person name="Keeling P."/>
            <person name="Hampl V."/>
        </authorList>
    </citation>
    <scope>NUCLEOTIDE SEQUENCE [LARGE SCALE GENOMIC DNA]</scope>
    <source>
        <strain evidence="2">ST1C</strain>
    </source>
</reference>
<evidence type="ECO:0000256" key="1">
    <source>
        <dbReference type="SAM" id="MobiDB-lite"/>
    </source>
</evidence>
<dbReference type="Proteomes" id="UP000324800">
    <property type="component" value="Unassembled WGS sequence"/>
</dbReference>
<dbReference type="EMBL" id="SNRW01015622">
    <property type="protein sequence ID" value="KAA6370207.1"/>
    <property type="molecule type" value="Genomic_DNA"/>
</dbReference>
<sequence length="61" mass="5932">MSSKPSAAQLSGSKPLSKPAVSQPSGGTQIVSNGPPVPTNKTIIDGCGYGGGDGSGRNCKT</sequence>
<feature type="compositionally biased region" description="Polar residues" evidence="1">
    <location>
        <begin position="1"/>
        <end position="32"/>
    </location>
</feature>
<dbReference type="AlphaFoldDB" id="A0A5J4UIC1"/>
<evidence type="ECO:0000313" key="3">
    <source>
        <dbReference type="Proteomes" id="UP000324800"/>
    </source>
</evidence>
<comment type="caution">
    <text evidence="2">The sequence shown here is derived from an EMBL/GenBank/DDBJ whole genome shotgun (WGS) entry which is preliminary data.</text>
</comment>
<proteinExistence type="predicted"/>
<gene>
    <name evidence="2" type="ORF">EZS28_034265</name>
</gene>